<dbReference type="PANTHER" id="PTHR11289:SF0">
    <property type="entry name" value="BREAST CANCER TYPE 2 SUSCEPTIBILITY PROTEIN"/>
    <property type="match status" value="1"/>
</dbReference>
<dbReference type="PANTHER" id="PTHR11289">
    <property type="entry name" value="BREAST CANCER TYPE 2 SUSCEPTIBILITY PROTEIN BRCA2"/>
    <property type="match status" value="1"/>
</dbReference>
<dbReference type="InterPro" id="IPR012340">
    <property type="entry name" value="NA-bd_OB-fold"/>
</dbReference>
<feature type="domain" description="BRCA2 OB1" evidence="2">
    <location>
        <begin position="487"/>
        <end position="595"/>
    </location>
</feature>
<protein>
    <recommendedName>
        <fullName evidence="6">BRCA2 OB1 domain-containing protein</fullName>
    </recommendedName>
</protein>
<evidence type="ECO:0000256" key="1">
    <source>
        <dbReference type="SAM" id="MobiDB-lite"/>
    </source>
</evidence>
<accession>A0A0G4INB3</accession>
<evidence type="ECO:0000259" key="3">
    <source>
        <dbReference type="Pfam" id="PF09169"/>
    </source>
</evidence>
<dbReference type="InterPro" id="IPR036315">
    <property type="entry name" value="BRCA2_hlx_sf"/>
</dbReference>
<evidence type="ECO:0000259" key="2">
    <source>
        <dbReference type="Pfam" id="PF09103"/>
    </source>
</evidence>
<dbReference type="SUPFAM" id="SSF81872">
    <property type="entry name" value="BRCA2 helical domain"/>
    <property type="match status" value="1"/>
</dbReference>
<dbReference type="Pfam" id="PF09103">
    <property type="entry name" value="BRCA-2_OB1"/>
    <property type="match status" value="1"/>
</dbReference>
<dbReference type="InterPro" id="IPR015252">
    <property type="entry name" value="BRCA2_hlx"/>
</dbReference>
<feature type="region of interest" description="Disordered" evidence="1">
    <location>
        <begin position="178"/>
        <end position="283"/>
    </location>
</feature>
<evidence type="ECO:0000313" key="5">
    <source>
        <dbReference type="Proteomes" id="UP000039324"/>
    </source>
</evidence>
<dbReference type="SUPFAM" id="SSF50249">
    <property type="entry name" value="Nucleic acid-binding proteins"/>
    <property type="match status" value="1"/>
</dbReference>
<feature type="region of interest" description="Disordered" evidence="1">
    <location>
        <begin position="1"/>
        <end position="20"/>
    </location>
</feature>
<evidence type="ECO:0000313" key="4">
    <source>
        <dbReference type="EMBL" id="CEO96672.1"/>
    </source>
</evidence>
<evidence type="ECO:0008006" key="6">
    <source>
        <dbReference type="Google" id="ProtNLM"/>
    </source>
</evidence>
<organism evidence="4 5">
    <name type="scientific">Plasmodiophora brassicae</name>
    <name type="common">Clubroot disease agent</name>
    <dbReference type="NCBI Taxonomy" id="37360"/>
    <lineage>
        <taxon>Eukaryota</taxon>
        <taxon>Sar</taxon>
        <taxon>Rhizaria</taxon>
        <taxon>Endomyxa</taxon>
        <taxon>Phytomyxea</taxon>
        <taxon>Plasmodiophorida</taxon>
        <taxon>Plasmodiophoridae</taxon>
        <taxon>Plasmodiophora</taxon>
    </lineage>
</organism>
<dbReference type="EMBL" id="CDSF01000076">
    <property type="protein sequence ID" value="CEO96672.1"/>
    <property type="molecule type" value="Genomic_DNA"/>
</dbReference>
<dbReference type="Pfam" id="PF09169">
    <property type="entry name" value="BRCA-2_helical"/>
    <property type="match status" value="1"/>
</dbReference>
<dbReference type="GO" id="GO:0000724">
    <property type="term" value="P:double-strand break repair via homologous recombination"/>
    <property type="evidence" value="ECO:0007669"/>
    <property type="project" value="InterPro"/>
</dbReference>
<dbReference type="GO" id="GO:0006355">
    <property type="term" value="P:regulation of DNA-templated transcription"/>
    <property type="evidence" value="ECO:0007669"/>
    <property type="project" value="TreeGrafter"/>
</dbReference>
<dbReference type="OrthoDB" id="21095at2759"/>
<dbReference type="InterPro" id="IPR015187">
    <property type="entry name" value="BRCA2_OB_1"/>
</dbReference>
<keyword evidence="5" id="KW-1185">Reference proteome</keyword>
<name>A0A0G4INB3_PLABS</name>
<dbReference type="AlphaFoldDB" id="A0A0G4INB3"/>
<dbReference type="Gene3D" id="2.40.50.140">
    <property type="entry name" value="Nucleic acid-binding proteins"/>
    <property type="match status" value="2"/>
</dbReference>
<feature type="domain" description="Breast cancer type 2 susceptibility protein helical" evidence="3">
    <location>
        <begin position="432"/>
        <end position="483"/>
    </location>
</feature>
<gene>
    <name evidence="4" type="ORF">PBRA_005276</name>
</gene>
<dbReference type="STRING" id="37360.A0A0G4INB3"/>
<dbReference type="InterPro" id="IPR015525">
    <property type="entry name" value="BRCA2"/>
</dbReference>
<feature type="compositionally biased region" description="Low complexity" evidence="1">
    <location>
        <begin position="346"/>
        <end position="356"/>
    </location>
</feature>
<sequence length="1054" mass="116057">MTSCNHGVVLTPNGGTHRPDPGLDQQLKDLFADQDAVQQVMQTDIHQQTCHADVDVCRQSTSDLSLMPDAVPESKEIYRDDGISGNGSSGFKLDAGTSGINVDAGDLHQRIVPSRRLSGLTVFTTGSGNLDLNIGFQPPRAVRKPDHHHAVHPVDENAHLDMCCPRNGLMSATTAGLHEQRGVPPSPSLDSPGRALTKPDPGVSLGSGSDAVLQGRPSTHAIFESGLGGAPSTPFRPLQPRTSPAASTGRDRDLPQVVFESGKGGTPKTPFRPLRPRSGVSAAVHDAASSCERALDNNLDFVTPDQPAAKRRRQPLRPLHLQSMLETPPRRLSSTPFRPPAPVPARPLASPRRPSVPFRPPEPVHGPRISLKEFAAKHGPPQKRLDSVIGQGLSPAIATMTSRSAEFFQFDEIHGISKLMDDLVHQGARWDWISREWVSNHYRWVVWLLASLDRTFYGSIPVATTYERVLRKLLLRYDREIVQSKRSAIKLILEQDRASSSYLILCIAGIDTVNERLELTDGWYSVFADLDPGLQDGLRKGKLVEGLKLRIFGASLSGVLSPCTPLENNAAKTRLRLSVNSTRRALWHSRLGFQKKLPFLVSLGSLAINGGVVPRVQVRVVQTLPRLFVERVARVDLDTGKRYDQRIVRNQLGESRANAQHRRLVSAVTSCLRDEIASYSPSTPGFLSRLARCSLAGVDRDTIDWIRFEITDSDMQFNQVESFLQNTVCSRSIRVHHRFQVSDGHVVRGRPGRWASRAYLLEVFDNEFAADLQVDDFVTVHSIANVVKKSGNILVLKANNRTKYSSKRQRDRRARLPDDTSNALRSMKGVSVAAITRESIMLCSPLSSEILLVRLDDKGHWALPALSPGQAVDVRNVVYDRADQRMGLQVCDMLDVGEISVSPVAGTGGSRNPEYDLQALRASQILSPSSCVHRVQFEAEFPDPKLASLSCILRGQLMAHDLDLLNHAFASIEINNGVTAKRLVIPVSCVRQEFDSTGLGDVPIQTMLRRLLDHQRVSVCCSAFSPMQSAYVVEMVRRIPASADISRLLQADAR</sequence>
<reference evidence="4 5" key="1">
    <citation type="submission" date="2015-02" db="EMBL/GenBank/DDBJ databases">
        <authorList>
            <person name="Chooi Y.-H."/>
        </authorList>
    </citation>
    <scope>NUCLEOTIDE SEQUENCE [LARGE SCALE GENOMIC DNA]</scope>
    <source>
        <strain evidence="4">E3</strain>
    </source>
</reference>
<proteinExistence type="predicted"/>
<feature type="region of interest" description="Disordered" evidence="1">
    <location>
        <begin position="301"/>
        <end position="367"/>
    </location>
</feature>
<dbReference type="Proteomes" id="UP000039324">
    <property type="component" value="Unassembled WGS sequence"/>
</dbReference>